<proteinExistence type="predicted"/>
<gene>
    <name evidence="13" type="ORF">TEA_022345</name>
</gene>
<feature type="domain" description="SWEET-like" evidence="11">
    <location>
        <begin position="628"/>
        <end position="908"/>
    </location>
</feature>
<dbReference type="EC" id="2.3.2.27" evidence="4"/>
<accession>A0A4S4D3H5</accession>
<dbReference type="EMBL" id="SDRB02012726">
    <property type="protein sequence ID" value="THF96851.1"/>
    <property type="molecule type" value="Genomic_DNA"/>
</dbReference>
<organism evidence="13 14">
    <name type="scientific">Camellia sinensis var. sinensis</name>
    <name type="common">China tea</name>
    <dbReference type="NCBI Taxonomy" id="542762"/>
    <lineage>
        <taxon>Eukaryota</taxon>
        <taxon>Viridiplantae</taxon>
        <taxon>Streptophyta</taxon>
        <taxon>Embryophyta</taxon>
        <taxon>Tracheophyta</taxon>
        <taxon>Spermatophyta</taxon>
        <taxon>Magnoliopsida</taxon>
        <taxon>eudicotyledons</taxon>
        <taxon>Gunneridae</taxon>
        <taxon>Pentapetalae</taxon>
        <taxon>asterids</taxon>
        <taxon>Ericales</taxon>
        <taxon>Theaceae</taxon>
        <taxon>Camellia</taxon>
    </lineage>
</organism>
<feature type="domain" description="DUF2921" evidence="12">
    <location>
        <begin position="433"/>
        <end position="615"/>
    </location>
</feature>
<comment type="caution">
    <text evidence="13">The sequence shown here is derived from an EMBL/GenBank/DDBJ whole genome shotgun (WGS) entry which is preliminary data.</text>
</comment>
<feature type="domain" description="DUF2921" evidence="12">
    <location>
        <begin position="36"/>
        <end position="211"/>
    </location>
</feature>
<evidence type="ECO:0000256" key="9">
    <source>
        <dbReference type="ARBA" id="ARBA00023136"/>
    </source>
</evidence>
<evidence type="ECO:0000256" key="3">
    <source>
        <dbReference type="ARBA" id="ARBA00004906"/>
    </source>
</evidence>
<dbReference type="InterPro" id="IPR057425">
    <property type="entry name" value="DUF2921_N"/>
</dbReference>
<feature type="transmembrane region" description="Helical" evidence="10">
    <location>
        <begin position="879"/>
        <end position="899"/>
    </location>
</feature>
<feature type="transmembrane region" description="Helical" evidence="10">
    <location>
        <begin position="795"/>
        <end position="820"/>
    </location>
</feature>
<dbReference type="GO" id="GO:0012505">
    <property type="term" value="C:endomembrane system"/>
    <property type="evidence" value="ECO:0007669"/>
    <property type="project" value="UniProtKB-SubCell"/>
</dbReference>
<dbReference type="GO" id="GO:0061630">
    <property type="term" value="F:ubiquitin protein ligase activity"/>
    <property type="evidence" value="ECO:0007669"/>
    <property type="project" value="UniProtKB-EC"/>
</dbReference>
<comment type="pathway">
    <text evidence="3">Protein modification; protein ubiquitination.</text>
</comment>
<evidence type="ECO:0000256" key="4">
    <source>
        <dbReference type="ARBA" id="ARBA00012483"/>
    </source>
</evidence>
<dbReference type="Proteomes" id="UP000306102">
    <property type="component" value="Unassembled WGS sequence"/>
</dbReference>
<feature type="transmembrane region" description="Helical" evidence="10">
    <location>
        <begin position="666"/>
        <end position="688"/>
    </location>
</feature>
<evidence type="ECO:0000256" key="7">
    <source>
        <dbReference type="ARBA" id="ARBA00022786"/>
    </source>
</evidence>
<feature type="transmembrane region" description="Helical" evidence="10">
    <location>
        <begin position="716"/>
        <end position="737"/>
    </location>
</feature>
<feature type="transmembrane region" description="Helical" evidence="10">
    <location>
        <begin position="757"/>
        <end position="775"/>
    </location>
</feature>
<sequence length="1027" mass="115644">MVVSTTMRKTSSIYTWLSLLITIFFSATSVSSSLSYSDHCSSLVPESTPTVVDNPMFPLFRILRSHYTGGDGIPGNFSYRFSQNQVFFQPSQHIFKTNTTGVYKIGAYLIFRHSSAYIYRPPNSTHGRSHYPQNPHRTGPLKFSLDGFWSQSSGKLCMVGSASWYSEEGKILNLDAVLSFAMNSTIFPSLVTGKLDSLSSPTDLNFFEPISILAFVSSFKYNYKLVPKEVDRGCPGGNDIPQNQSLGFQRRKFCSMLQRGMNTFKLEYTNECVSWKNCTPLGQGIEYLPLVMSLSTIQCSEYEHKVQYSVGFGNNSDNGYIRAFDPTTLLVAEGSWDGNKNRLCMVACRILHSTPSLASPHVGDCSIRLSFRYPAVWSIRDRSSIVGQIWTNKTANESGYFNKITFGTYDNRNGGVSGSLGLRYEYTETDRVRKSCLAKMQPGKKNWTGDRYPKGNSYDMSFDTSVKDSMGKIAWGYAVPIFVGNESYGQYHYVLVSNSTHKKPEVEENKSFSGPLNISYEISIMRLHSPIPGISSSNLSFISKGRVEIFAEGVYDDETGKLCMVGCRKVSPNDSMDCELLLKFQFPPVNAKRGGIIKGSIESTRKKTDPLFFEYLTLSSIAFYTGEANKAVKRMDLEIIMVLISNTLACVLVGLQLFHVKRNPDVLPLISIVMVVILTLGHMIPLVLNYEAMFFGIRNRQNVFRGNDGWVEVNEVIVRVVTMVAFLLQFRLLQLVWTARLGDENRKSLWIAEKKTLFVSLPLYIVGLLIAWLMNLGKNNQSIVMGSSLHQQHSLWGALRSYGGLILDGFLFPQILLNAFRFSKESALSHSFYIGTTFVRLLPHAYDLYRAQNYARPHLHGSYFYANPSADFYSTSWDVIIPCGGVLFAAIIFFQQRFGGRFILPRRFREAEGYEKVPVVSSITSERNEVEMEMSKLSTLIHQLYMEKMNLPFKPTRIGHTFEEFPSMTGKTSASQFNTVLQNLITPHLSPLVMAEEGVNQLEVAGLCPDLHWEIASLEEVEEEVGL</sequence>
<keyword evidence="14" id="KW-1185">Reference proteome</keyword>
<evidence type="ECO:0000256" key="1">
    <source>
        <dbReference type="ARBA" id="ARBA00000900"/>
    </source>
</evidence>
<feature type="domain" description="DUF2921" evidence="12">
    <location>
        <begin position="252"/>
        <end position="405"/>
    </location>
</feature>
<evidence type="ECO:0000256" key="2">
    <source>
        <dbReference type="ARBA" id="ARBA00004127"/>
    </source>
</evidence>
<keyword evidence="9 10" id="KW-0472">Membrane</keyword>
<name>A0A4S4D3H5_CAMSN</name>
<evidence type="ECO:0000313" key="14">
    <source>
        <dbReference type="Proteomes" id="UP000306102"/>
    </source>
</evidence>
<keyword evidence="5" id="KW-0808">Transferase</keyword>
<comment type="subcellular location">
    <subcellularLocation>
        <location evidence="2">Endomembrane system</location>
        <topology evidence="2">Multi-pass membrane protein</topology>
    </subcellularLocation>
</comment>
<dbReference type="AlphaFoldDB" id="A0A4S4D3H5"/>
<evidence type="ECO:0000259" key="11">
    <source>
        <dbReference type="Pfam" id="PF11145"/>
    </source>
</evidence>
<keyword evidence="7" id="KW-0833">Ubl conjugation pathway</keyword>
<reference evidence="13 14" key="1">
    <citation type="journal article" date="2018" name="Proc. Natl. Acad. Sci. U.S.A.">
        <title>Draft genome sequence of Camellia sinensis var. sinensis provides insights into the evolution of the tea genome and tea quality.</title>
        <authorList>
            <person name="Wei C."/>
            <person name="Yang H."/>
            <person name="Wang S."/>
            <person name="Zhao J."/>
            <person name="Liu C."/>
            <person name="Gao L."/>
            <person name="Xia E."/>
            <person name="Lu Y."/>
            <person name="Tai Y."/>
            <person name="She G."/>
            <person name="Sun J."/>
            <person name="Cao H."/>
            <person name="Tong W."/>
            <person name="Gao Q."/>
            <person name="Li Y."/>
            <person name="Deng W."/>
            <person name="Jiang X."/>
            <person name="Wang W."/>
            <person name="Chen Q."/>
            <person name="Zhang S."/>
            <person name="Li H."/>
            <person name="Wu J."/>
            <person name="Wang P."/>
            <person name="Li P."/>
            <person name="Shi C."/>
            <person name="Zheng F."/>
            <person name="Jian J."/>
            <person name="Huang B."/>
            <person name="Shan D."/>
            <person name="Shi M."/>
            <person name="Fang C."/>
            <person name="Yue Y."/>
            <person name="Li F."/>
            <person name="Li D."/>
            <person name="Wei S."/>
            <person name="Han B."/>
            <person name="Jiang C."/>
            <person name="Yin Y."/>
            <person name="Xia T."/>
            <person name="Zhang Z."/>
            <person name="Bennetzen J.L."/>
            <person name="Zhao S."/>
            <person name="Wan X."/>
        </authorList>
    </citation>
    <scope>NUCLEOTIDE SEQUENCE [LARGE SCALE GENOMIC DNA]</scope>
    <source>
        <strain evidence="14">cv. Shuchazao</strain>
        <tissue evidence="13">Leaf</tissue>
    </source>
</reference>
<evidence type="ECO:0000256" key="10">
    <source>
        <dbReference type="SAM" id="Phobius"/>
    </source>
</evidence>
<evidence type="ECO:0000313" key="13">
    <source>
        <dbReference type="EMBL" id="THF96851.1"/>
    </source>
</evidence>
<keyword evidence="6 10" id="KW-0812">Transmembrane</keyword>
<dbReference type="PANTHER" id="PTHR33389">
    <property type="entry name" value="FAMILY PROTEIN, PUTATIVE (DUF2921)-RELATED"/>
    <property type="match status" value="1"/>
</dbReference>
<comment type="catalytic activity">
    <reaction evidence="1">
        <text>S-ubiquitinyl-[E2 ubiquitin-conjugating enzyme]-L-cysteine + [acceptor protein]-L-lysine = [E2 ubiquitin-conjugating enzyme]-L-cysteine + N(6)-ubiquitinyl-[acceptor protein]-L-lysine.</text>
        <dbReference type="EC" id="2.3.2.27"/>
    </reaction>
</comment>
<keyword evidence="8 10" id="KW-1133">Transmembrane helix</keyword>
<protein>
    <recommendedName>
        <fullName evidence="4">RING-type E3 ubiquitin transferase</fullName>
        <ecNumber evidence="4">2.3.2.27</ecNumber>
    </recommendedName>
</protein>
<feature type="transmembrane region" description="Helical" evidence="10">
    <location>
        <begin position="639"/>
        <end position="659"/>
    </location>
</feature>
<evidence type="ECO:0000259" key="12">
    <source>
        <dbReference type="Pfam" id="PF25333"/>
    </source>
</evidence>
<dbReference type="Pfam" id="PF11145">
    <property type="entry name" value="DUF2921"/>
    <property type="match status" value="1"/>
</dbReference>
<dbReference type="InterPro" id="IPR021319">
    <property type="entry name" value="DUF2921"/>
</dbReference>
<evidence type="ECO:0000256" key="8">
    <source>
        <dbReference type="ARBA" id="ARBA00022989"/>
    </source>
</evidence>
<evidence type="ECO:0000256" key="5">
    <source>
        <dbReference type="ARBA" id="ARBA00022679"/>
    </source>
</evidence>
<evidence type="ECO:0000256" key="6">
    <source>
        <dbReference type="ARBA" id="ARBA00022692"/>
    </source>
</evidence>
<dbReference type="PANTHER" id="PTHR33389:SF18">
    <property type="entry name" value="OS01G0677900 PROTEIN"/>
    <property type="match status" value="1"/>
</dbReference>
<dbReference type="Pfam" id="PF25333">
    <property type="entry name" value="DUF2921_N"/>
    <property type="match status" value="3"/>
</dbReference>